<protein>
    <recommendedName>
        <fullName evidence="6">Pentatricopeptide repeat-containing protein</fullName>
    </recommendedName>
</protein>
<gene>
    <name evidence="4" type="ORF">GIB67_012046</name>
</gene>
<evidence type="ECO:0000313" key="4">
    <source>
        <dbReference type="EMBL" id="KAF6148271.1"/>
    </source>
</evidence>
<organism evidence="4 5">
    <name type="scientific">Kingdonia uniflora</name>
    <dbReference type="NCBI Taxonomy" id="39325"/>
    <lineage>
        <taxon>Eukaryota</taxon>
        <taxon>Viridiplantae</taxon>
        <taxon>Streptophyta</taxon>
        <taxon>Embryophyta</taxon>
        <taxon>Tracheophyta</taxon>
        <taxon>Spermatophyta</taxon>
        <taxon>Magnoliopsida</taxon>
        <taxon>Ranunculales</taxon>
        <taxon>Circaeasteraceae</taxon>
        <taxon>Kingdonia</taxon>
    </lineage>
</organism>
<dbReference type="Pfam" id="PF13041">
    <property type="entry name" value="PPR_2"/>
    <property type="match status" value="1"/>
</dbReference>
<dbReference type="OrthoDB" id="1672946at2759"/>
<keyword evidence="5" id="KW-1185">Reference proteome</keyword>
<feature type="repeat" description="PPR" evidence="3">
    <location>
        <begin position="94"/>
        <end position="128"/>
    </location>
</feature>
<dbReference type="PROSITE" id="PS51375">
    <property type="entry name" value="PPR"/>
    <property type="match status" value="3"/>
</dbReference>
<proteinExistence type="inferred from homology"/>
<name>A0A7J7M064_9MAGN</name>
<reference evidence="4 5" key="1">
    <citation type="journal article" date="2020" name="IScience">
        <title>Genome Sequencing of the Endangered Kingdonia uniflora (Circaeasteraceae, Ranunculales) Reveals Potential Mechanisms of Evolutionary Specialization.</title>
        <authorList>
            <person name="Sun Y."/>
            <person name="Deng T."/>
            <person name="Zhang A."/>
            <person name="Moore M.J."/>
            <person name="Landis J.B."/>
            <person name="Lin N."/>
            <person name="Zhang H."/>
            <person name="Zhang X."/>
            <person name="Huang J."/>
            <person name="Zhang X."/>
            <person name="Sun H."/>
            <person name="Wang H."/>
        </authorList>
    </citation>
    <scope>NUCLEOTIDE SEQUENCE [LARGE SCALE GENOMIC DNA]</scope>
    <source>
        <strain evidence="4">TB1705</strain>
        <tissue evidence="4">Leaf</tissue>
    </source>
</reference>
<dbReference type="Proteomes" id="UP000541444">
    <property type="component" value="Unassembled WGS sequence"/>
</dbReference>
<feature type="repeat" description="PPR" evidence="3">
    <location>
        <begin position="52"/>
        <end position="93"/>
    </location>
</feature>
<evidence type="ECO:0000256" key="1">
    <source>
        <dbReference type="ARBA" id="ARBA00007626"/>
    </source>
</evidence>
<dbReference type="NCBIfam" id="TIGR00756">
    <property type="entry name" value="PPR"/>
    <property type="match status" value="3"/>
</dbReference>
<dbReference type="PANTHER" id="PTHR47447">
    <property type="entry name" value="OS03G0856100 PROTEIN"/>
    <property type="match status" value="1"/>
</dbReference>
<feature type="repeat" description="PPR" evidence="3">
    <location>
        <begin position="17"/>
        <end position="51"/>
    </location>
</feature>
<sequence length="253" mass="28461">MVLSLYDRARIEGWRVDLVTFSTLIKIYGVSGNFDGALNVYEEMKALGVKPNLVTYNTLLDAMGRGKRPWKANGKVSEAENMLNEMLETGFEPNIYVLTSIIQCYGKANQTDDVVRAFDRHQDLGITPDDQFCGCLLNVMTQTPKEKLGKLIGCIESANPKLGKLVKHLVEEESNNEVLRQEASLIFDVISKDESSEFHKRSFESIVDSVCAIAASHLWQLVVVRADLNRHLKAIKDYFLLAKGDFSRLNNLN</sequence>
<dbReference type="Pfam" id="PF13812">
    <property type="entry name" value="PPR_3"/>
    <property type="match status" value="1"/>
</dbReference>
<dbReference type="AlphaFoldDB" id="A0A7J7M064"/>
<dbReference type="InterPro" id="IPR011990">
    <property type="entry name" value="TPR-like_helical_dom_sf"/>
</dbReference>
<evidence type="ECO:0008006" key="6">
    <source>
        <dbReference type="Google" id="ProtNLM"/>
    </source>
</evidence>
<dbReference type="GO" id="GO:0042134">
    <property type="term" value="F:rRNA primary transcript binding"/>
    <property type="evidence" value="ECO:0007669"/>
    <property type="project" value="TreeGrafter"/>
</dbReference>
<evidence type="ECO:0000256" key="2">
    <source>
        <dbReference type="ARBA" id="ARBA00022737"/>
    </source>
</evidence>
<dbReference type="InterPro" id="IPR002885">
    <property type="entry name" value="PPR_rpt"/>
</dbReference>
<accession>A0A7J7M064</accession>
<dbReference type="GO" id="GO:0009570">
    <property type="term" value="C:chloroplast stroma"/>
    <property type="evidence" value="ECO:0007669"/>
    <property type="project" value="TreeGrafter"/>
</dbReference>
<evidence type="ECO:0000313" key="5">
    <source>
        <dbReference type="Proteomes" id="UP000541444"/>
    </source>
</evidence>
<keyword evidence="2" id="KW-0677">Repeat</keyword>
<dbReference type="PANTHER" id="PTHR47447:SF12">
    <property type="entry name" value="PENTATRICOPEPTIDE REPEAT-CONTAINING PROTEIN ATP4 HOMOLOG, CHLOROPLASTIC"/>
    <property type="match status" value="1"/>
</dbReference>
<dbReference type="GO" id="GO:0045727">
    <property type="term" value="P:positive regulation of translation"/>
    <property type="evidence" value="ECO:0007669"/>
    <property type="project" value="TreeGrafter"/>
</dbReference>
<comment type="similarity">
    <text evidence="1">Belongs to the PPR family. P subfamily.</text>
</comment>
<comment type="caution">
    <text evidence="4">The sequence shown here is derived from an EMBL/GenBank/DDBJ whole genome shotgun (WGS) entry which is preliminary data.</text>
</comment>
<dbReference type="Gene3D" id="1.25.40.10">
    <property type="entry name" value="Tetratricopeptide repeat domain"/>
    <property type="match status" value="1"/>
</dbReference>
<dbReference type="GO" id="GO:0003729">
    <property type="term" value="F:mRNA binding"/>
    <property type="evidence" value="ECO:0007669"/>
    <property type="project" value="TreeGrafter"/>
</dbReference>
<dbReference type="EMBL" id="JACGCM010001854">
    <property type="protein sequence ID" value="KAF6148271.1"/>
    <property type="molecule type" value="Genomic_DNA"/>
</dbReference>
<evidence type="ECO:0000256" key="3">
    <source>
        <dbReference type="PROSITE-ProRule" id="PRU00708"/>
    </source>
</evidence>